<dbReference type="AlphaFoldDB" id="A0A0F9DMK6"/>
<name>A0A0F9DMK6_9ZZZZ</name>
<sequence>VFVSCKMLNIKTIENDYSHLTLSRSIRNWQIYLNEKLPEKMGNLFIDKMLLLDNINLKNL</sequence>
<reference evidence="1" key="1">
    <citation type="journal article" date="2015" name="Nature">
        <title>Complex archaea that bridge the gap between prokaryotes and eukaryotes.</title>
        <authorList>
            <person name="Spang A."/>
            <person name="Saw J.H."/>
            <person name="Jorgensen S.L."/>
            <person name="Zaremba-Niedzwiedzka K."/>
            <person name="Martijn J."/>
            <person name="Lind A.E."/>
            <person name="van Eijk R."/>
            <person name="Schleper C."/>
            <person name="Guy L."/>
            <person name="Ettema T.J."/>
        </authorList>
    </citation>
    <scope>NUCLEOTIDE SEQUENCE</scope>
</reference>
<organism evidence="1">
    <name type="scientific">marine sediment metagenome</name>
    <dbReference type="NCBI Taxonomy" id="412755"/>
    <lineage>
        <taxon>unclassified sequences</taxon>
        <taxon>metagenomes</taxon>
        <taxon>ecological metagenomes</taxon>
    </lineage>
</organism>
<feature type="non-terminal residue" evidence="1">
    <location>
        <position position="1"/>
    </location>
</feature>
<protein>
    <submittedName>
        <fullName evidence="1">Uncharacterized protein</fullName>
    </submittedName>
</protein>
<gene>
    <name evidence="1" type="ORF">LCGC14_2259270</name>
</gene>
<accession>A0A0F9DMK6</accession>
<evidence type="ECO:0000313" key="1">
    <source>
        <dbReference type="EMBL" id="KKL55051.1"/>
    </source>
</evidence>
<proteinExistence type="predicted"/>
<comment type="caution">
    <text evidence="1">The sequence shown here is derived from an EMBL/GenBank/DDBJ whole genome shotgun (WGS) entry which is preliminary data.</text>
</comment>
<dbReference type="EMBL" id="LAZR01030980">
    <property type="protein sequence ID" value="KKL55051.1"/>
    <property type="molecule type" value="Genomic_DNA"/>
</dbReference>